<dbReference type="AlphaFoldDB" id="A0A317MR41"/>
<evidence type="ECO:0000256" key="2">
    <source>
        <dbReference type="ARBA" id="ARBA00005642"/>
    </source>
</evidence>
<dbReference type="Proteomes" id="UP000246569">
    <property type="component" value="Unassembled WGS sequence"/>
</dbReference>
<comment type="function">
    <text evidence="5">Responsible for synthesis of pseudouridine from uracil-55 in the psi GC loop of transfer RNAs.</text>
</comment>
<accession>A0A317MR41</accession>
<dbReference type="InterPro" id="IPR036974">
    <property type="entry name" value="PUA_sf"/>
</dbReference>
<evidence type="ECO:0000256" key="4">
    <source>
        <dbReference type="ARBA" id="ARBA00023235"/>
    </source>
</evidence>
<evidence type="ECO:0000256" key="3">
    <source>
        <dbReference type="ARBA" id="ARBA00022694"/>
    </source>
</evidence>
<dbReference type="CDD" id="cd02573">
    <property type="entry name" value="PseudoU_synth_EcTruB"/>
    <property type="match status" value="1"/>
</dbReference>
<evidence type="ECO:0000313" key="9">
    <source>
        <dbReference type="EMBL" id="PWV59255.1"/>
    </source>
</evidence>
<sequence>MTASEKSGITRPPRRDVHGVLLLDKPLGLSSNSALQVVKGIFRARKAGHGGSLDPLATGLLPCLLGEATKISGQLLEARKNYRFVAQLGVTTSTGDREGAVLEERTVPLLSQDDVESVLKRFRGCISQLPPMYSALKLNGQPLYKLARQGVSVERQARMVTIHQLTLVGCDGDRLEAEVCCSKGTYVRTLAEDIGSALGCGAHLISLRRFGVTPYDAARMVTLEQLRELAQDLTALDDLLLPVDSALYEWPAVQLSSDAAYFFCCGNPVRTSADSINGAVRVYADSSRFLGIGDVIDGGMVVPRRVLNL</sequence>
<dbReference type="GO" id="GO:0003723">
    <property type="term" value="F:RNA binding"/>
    <property type="evidence" value="ECO:0007669"/>
    <property type="project" value="InterPro"/>
</dbReference>
<evidence type="ECO:0000313" key="10">
    <source>
        <dbReference type="Proteomes" id="UP000246569"/>
    </source>
</evidence>
<feature type="active site" description="Nucleophile" evidence="5">
    <location>
        <position position="54"/>
    </location>
</feature>
<keyword evidence="4 5" id="KW-0413">Isomerase</keyword>
<evidence type="ECO:0000259" key="8">
    <source>
        <dbReference type="Pfam" id="PF16198"/>
    </source>
</evidence>
<name>A0A317MR41_9GAMM</name>
<dbReference type="GO" id="GO:1990481">
    <property type="term" value="P:mRNA pseudouridine synthesis"/>
    <property type="evidence" value="ECO:0007669"/>
    <property type="project" value="TreeGrafter"/>
</dbReference>
<comment type="catalytic activity">
    <reaction evidence="1 5">
        <text>uridine(55) in tRNA = pseudouridine(55) in tRNA</text>
        <dbReference type="Rhea" id="RHEA:42532"/>
        <dbReference type="Rhea" id="RHEA-COMP:10101"/>
        <dbReference type="Rhea" id="RHEA-COMP:10102"/>
        <dbReference type="ChEBI" id="CHEBI:65314"/>
        <dbReference type="ChEBI" id="CHEBI:65315"/>
        <dbReference type="EC" id="5.4.99.25"/>
    </reaction>
</comment>
<dbReference type="EMBL" id="QGTJ01000011">
    <property type="protein sequence ID" value="PWV59255.1"/>
    <property type="molecule type" value="Genomic_DNA"/>
</dbReference>
<comment type="similarity">
    <text evidence="2 5">Belongs to the pseudouridine synthase TruB family. Type 1 subfamily.</text>
</comment>
<dbReference type="InterPro" id="IPR014780">
    <property type="entry name" value="tRNA_psdUridine_synth_TruB"/>
</dbReference>
<dbReference type="NCBIfam" id="TIGR00431">
    <property type="entry name" value="TruB"/>
    <property type="match status" value="1"/>
</dbReference>
<dbReference type="Gene3D" id="2.30.130.10">
    <property type="entry name" value="PUA domain"/>
    <property type="match status" value="1"/>
</dbReference>
<keyword evidence="3 5" id="KW-0819">tRNA processing</keyword>
<dbReference type="InterPro" id="IPR015947">
    <property type="entry name" value="PUA-like_sf"/>
</dbReference>
<dbReference type="PANTHER" id="PTHR13767">
    <property type="entry name" value="TRNA-PSEUDOURIDINE SYNTHASE"/>
    <property type="match status" value="1"/>
</dbReference>
<feature type="domain" description="Pseudouridine synthase II N-terminal" evidence="6">
    <location>
        <begin position="39"/>
        <end position="187"/>
    </location>
</feature>
<dbReference type="GO" id="GO:0031119">
    <property type="term" value="P:tRNA pseudouridine synthesis"/>
    <property type="evidence" value="ECO:0007669"/>
    <property type="project" value="UniProtKB-UniRule"/>
</dbReference>
<evidence type="ECO:0000256" key="1">
    <source>
        <dbReference type="ARBA" id="ARBA00000385"/>
    </source>
</evidence>
<protein>
    <recommendedName>
        <fullName evidence="5">tRNA pseudouridine synthase B</fullName>
        <ecNumber evidence="5">5.4.99.25</ecNumber>
    </recommendedName>
    <alternativeName>
        <fullName evidence="5">tRNA pseudouridine(55) synthase</fullName>
        <shortName evidence="5">Psi55 synthase</shortName>
    </alternativeName>
    <alternativeName>
        <fullName evidence="5">tRNA pseudouridylate synthase</fullName>
    </alternativeName>
    <alternativeName>
        <fullName evidence="5">tRNA-uridine isomerase</fullName>
    </alternativeName>
</protein>
<evidence type="ECO:0000259" key="6">
    <source>
        <dbReference type="Pfam" id="PF01509"/>
    </source>
</evidence>
<organism evidence="9 10">
    <name type="scientific">Plasticicumulans acidivorans</name>
    <dbReference type="NCBI Taxonomy" id="886464"/>
    <lineage>
        <taxon>Bacteria</taxon>
        <taxon>Pseudomonadati</taxon>
        <taxon>Pseudomonadota</taxon>
        <taxon>Gammaproteobacteria</taxon>
        <taxon>Candidatus Competibacteraceae</taxon>
        <taxon>Plasticicumulans</taxon>
    </lineage>
</organism>
<evidence type="ECO:0000256" key="5">
    <source>
        <dbReference type="HAMAP-Rule" id="MF_01080"/>
    </source>
</evidence>
<reference evidence="9 10" key="1">
    <citation type="submission" date="2018-05" db="EMBL/GenBank/DDBJ databases">
        <title>Genomic Encyclopedia of Type Strains, Phase IV (KMG-IV): sequencing the most valuable type-strain genomes for metagenomic binning, comparative biology and taxonomic classification.</title>
        <authorList>
            <person name="Goeker M."/>
        </authorList>
    </citation>
    <scope>NUCLEOTIDE SEQUENCE [LARGE SCALE GENOMIC DNA]</scope>
    <source>
        <strain evidence="9 10">DSM 23606</strain>
    </source>
</reference>
<dbReference type="PANTHER" id="PTHR13767:SF2">
    <property type="entry name" value="PSEUDOURIDYLATE SYNTHASE TRUB1"/>
    <property type="match status" value="1"/>
</dbReference>
<dbReference type="SUPFAM" id="SSF88697">
    <property type="entry name" value="PUA domain-like"/>
    <property type="match status" value="1"/>
</dbReference>
<dbReference type="Pfam" id="PF16198">
    <property type="entry name" value="TruB_C_2"/>
    <property type="match status" value="1"/>
</dbReference>
<dbReference type="HAMAP" id="MF_01080">
    <property type="entry name" value="TruB_bact"/>
    <property type="match status" value="1"/>
</dbReference>
<dbReference type="EC" id="5.4.99.25" evidence="5"/>
<evidence type="ECO:0000259" key="7">
    <source>
        <dbReference type="Pfam" id="PF09157"/>
    </source>
</evidence>
<dbReference type="GO" id="GO:0160148">
    <property type="term" value="F:tRNA pseudouridine(55) synthase activity"/>
    <property type="evidence" value="ECO:0007669"/>
    <property type="project" value="UniProtKB-EC"/>
</dbReference>
<comment type="caution">
    <text evidence="9">The sequence shown here is derived from an EMBL/GenBank/DDBJ whole genome shotgun (WGS) entry which is preliminary data.</text>
</comment>
<dbReference type="Pfam" id="PF01509">
    <property type="entry name" value="TruB_N"/>
    <property type="match status" value="1"/>
</dbReference>
<feature type="domain" description="tRNA pseudouridine synthase II TruB subfamily 1 C-terminal" evidence="7">
    <location>
        <begin position="251"/>
        <end position="307"/>
    </location>
</feature>
<dbReference type="Gene3D" id="3.30.2350.10">
    <property type="entry name" value="Pseudouridine synthase"/>
    <property type="match status" value="1"/>
</dbReference>
<dbReference type="Pfam" id="PF09157">
    <property type="entry name" value="TruB-C_2"/>
    <property type="match status" value="1"/>
</dbReference>
<dbReference type="SUPFAM" id="SSF55120">
    <property type="entry name" value="Pseudouridine synthase"/>
    <property type="match status" value="1"/>
</dbReference>
<keyword evidence="10" id="KW-1185">Reference proteome</keyword>
<dbReference type="InterPro" id="IPR032819">
    <property type="entry name" value="TruB_C"/>
</dbReference>
<dbReference type="InterPro" id="IPR002501">
    <property type="entry name" value="PsdUridine_synth_N"/>
</dbReference>
<feature type="domain" description="tRNA pseudouridylate synthase B C-terminal" evidence="8">
    <location>
        <begin position="188"/>
        <end position="247"/>
    </location>
</feature>
<dbReference type="InterPro" id="IPR020103">
    <property type="entry name" value="PsdUridine_synth_cat_dom_sf"/>
</dbReference>
<proteinExistence type="inferred from homology"/>
<dbReference type="InterPro" id="IPR015240">
    <property type="entry name" value="tRNA_sdUridine_synth_fam1_C"/>
</dbReference>
<dbReference type="CDD" id="cd21152">
    <property type="entry name" value="PUA_TruB_bacterial"/>
    <property type="match status" value="1"/>
</dbReference>
<gene>
    <name evidence="5" type="primary">truB</name>
    <name evidence="9" type="ORF">C7443_11121</name>
</gene>